<accession>A0ABT8WJK9</accession>
<dbReference type="Proteomes" id="UP001176806">
    <property type="component" value="Unassembled WGS sequence"/>
</dbReference>
<proteinExistence type="predicted"/>
<dbReference type="EMBL" id="JAUOEL010000001">
    <property type="protein sequence ID" value="MDO5973339.1"/>
    <property type="molecule type" value="Genomic_DNA"/>
</dbReference>
<dbReference type="RefSeq" id="WP_303300412.1">
    <property type="nucleotide sequence ID" value="NZ_BAABDA010000042.1"/>
</dbReference>
<reference evidence="1" key="1">
    <citation type="submission" date="2023-07" db="EMBL/GenBank/DDBJ databases">
        <title>Two novel species in the genus Flavivirga.</title>
        <authorList>
            <person name="Kwon K."/>
        </authorList>
    </citation>
    <scope>NUCLEOTIDE SEQUENCE</scope>
    <source>
        <strain evidence="1">KACC 14158</strain>
    </source>
</reference>
<organism evidence="1 2">
    <name type="scientific">Flavivirga jejuensis</name>
    <dbReference type="NCBI Taxonomy" id="870487"/>
    <lineage>
        <taxon>Bacteria</taxon>
        <taxon>Pseudomonadati</taxon>
        <taxon>Bacteroidota</taxon>
        <taxon>Flavobacteriia</taxon>
        <taxon>Flavobacteriales</taxon>
        <taxon>Flavobacteriaceae</taxon>
        <taxon>Flavivirga</taxon>
    </lineage>
</organism>
<evidence type="ECO:0000313" key="2">
    <source>
        <dbReference type="Proteomes" id="UP001176806"/>
    </source>
</evidence>
<gene>
    <name evidence="1" type="ORF">Q4Q40_04010</name>
</gene>
<sequence>MEKVRLENINKKYLSKKDKSQSEKAAVELRIVEDRKDLSLLGRIAAEGTKKGFERAKKVAHEIIIVQNGKLIRKRPGKPNQVISKLEERRVKIGKTTSL</sequence>
<evidence type="ECO:0000313" key="1">
    <source>
        <dbReference type="EMBL" id="MDO5973339.1"/>
    </source>
</evidence>
<name>A0ABT8WJK9_9FLAO</name>
<protein>
    <submittedName>
        <fullName evidence="1">Uncharacterized protein</fullName>
    </submittedName>
</protein>
<comment type="caution">
    <text evidence="1">The sequence shown here is derived from an EMBL/GenBank/DDBJ whole genome shotgun (WGS) entry which is preliminary data.</text>
</comment>
<keyword evidence="2" id="KW-1185">Reference proteome</keyword>